<comment type="catalytic activity">
    <reaction evidence="5 6">
        <text>N(6)-[(R)-S(8)-aminomethyldihydrolipoyl]-L-lysyl-[protein] + (6S)-5,6,7,8-tetrahydrofolate = N(6)-[(R)-dihydrolipoyl]-L-lysyl-[protein] + (6R)-5,10-methylene-5,6,7,8-tetrahydrofolate + NH4(+)</text>
        <dbReference type="Rhea" id="RHEA:16945"/>
        <dbReference type="Rhea" id="RHEA-COMP:10475"/>
        <dbReference type="Rhea" id="RHEA-COMP:10492"/>
        <dbReference type="ChEBI" id="CHEBI:15636"/>
        <dbReference type="ChEBI" id="CHEBI:28938"/>
        <dbReference type="ChEBI" id="CHEBI:57453"/>
        <dbReference type="ChEBI" id="CHEBI:83100"/>
        <dbReference type="ChEBI" id="CHEBI:83143"/>
        <dbReference type="EC" id="2.1.2.10"/>
    </reaction>
</comment>
<dbReference type="InterPro" id="IPR006222">
    <property type="entry name" value="GCVT_N"/>
</dbReference>
<evidence type="ECO:0000256" key="4">
    <source>
        <dbReference type="ARBA" id="ARBA00031395"/>
    </source>
</evidence>
<comment type="similarity">
    <text evidence="6">Belongs to the GcvT family.</text>
</comment>
<comment type="function">
    <text evidence="6">The glycine cleavage system catalyzes the degradation of glycine.</text>
</comment>
<dbReference type="Pfam" id="PF08669">
    <property type="entry name" value="GCV_T_C"/>
    <property type="match status" value="1"/>
</dbReference>
<dbReference type="Pfam" id="PF01571">
    <property type="entry name" value="GCV_T"/>
    <property type="match status" value="1"/>
</dbReference>
<organism evidence="9 10">
    <name type="scientific">Marinobacterium weihaiense</name>
    <dbReference type="NCBI Taxonomy" id="2851016"/>
    <lineage>
        <taxon>Bacteria</taxon>
        <taxon>Pseudomonadati</taxon>
        <taxon>Pseudomonadota</taxon>
        <taxon>Gammaproteobacteria</taxon>
        <taxon>Oceanospirillales</taxon>
        <taxon>Oceanospirillaceae</taxon>
        <taxon>Marinobacterium</taxon>
    </lineage>
</organism>
<evidence type="ECO:0000313" key="9">
    <source>
        <dbReference type="EMBL" id="MBV0933989.1"/>
    </source>
</evidence>
<dbReference type="NCBIfam" id="TIGR00528">
    <property type="entry name" value="gcvT"/>
    <property type="match status" value="1"/>
</dbReference>
<dbReference type="InterPro" id="IPR022903">
    <property type="entry name" value="GcvT_bac"/>
</dbReference>
<evidence type="ECO:0000256" key="6">
    <source>
        <dbReference type="HAMAP-Rule" id="MF_00259"/>
    </source>
</evidence>
<feature type="domain" description="Aminomethyltransferase C-terminal" evidence="8">
    <location>
        <begin position="286"/>
        <end position="359"/>
    </location>
</feature>
<dbReference type="EC" id="2.1.2.10" evidence="1 6"/>
<name>A0ABS6MCH7_9GAMM</name>
<dbReference type="PANTHER" id="PTHR43757">
    <property type="entry name" value="AMINOMETHYLTRANSFERASE"/>
    <property type="match status" value="1"/>
</dbReference>
<evidence type="ECO:0000313" key="10">
    <source>
        <dbReference type="Proteomes" id="UP000755551"/>
    </source>
</evidence>
<evidence type="ECO:0000256" key="5">
    <source>
        <dbReference type="ARBA" id="ARBA00047665"/>
    </source>
</evidence>
<gene>
    <name evidence="6 9" type="primary">gcvT</name>
    <name evidence="9" type="ORF">KTN04_11605</name>
</gene>
<evidence type="ECO:0000259" key="8">
    <source>
        <dbReference type="Pfam" id="PF08669"/>
    </source>
</evidence>
<dbReference type="InterPro" id="IPR013977">
    <property type="entry name" value="GcvT_C"/>
</dbReference>
<keyword evidence="2 6" id="KW-0032">Aminotransferase</keyword>
<reference evidence="9 10" key="1">
    <citation type="submission" date="2021-06" db="EMBL/GenBank/DDBJ databases">
        <title>Bacterium isolated from marine sediment.</title>
        <authorList>
            <person name="Zhu K.-L."/>
            <person name="Du Z.-J."/>
            <person name="Liang Q.-Y."/>
        </authorList>
    </citation>
    <scope>NUCLEOTIDE SEQUENCE [LARGE SCALE GENOMIC DNA]</scope>
    <source>
        <strain evidence="9 10">A346</strain>
    </source>
</reference>
<keyword evidence="3 6" id="KW-0808">Transferase</keyword>
<dbReference type="Proteomes" id="UP000755551">
    <property type="component" value="Unassembled WGS sequence"/>
</dbReference>
<evidence type="ECO:0000259" key="7">
    <source>
        <dbReference type="Pfam" id="PF01571"/>
    </source>
</evidence>
<evidence type="ECO:0000256" key="2">
    <source>
        <dbReference type="ARBA" id="ARBA00022576"/>
    </source>
</evidence>
<accession>A0ABS6MCH7</accession>
<sequence>MGHKTALHAQHHALGAKLVDFSGWEMPLHYGSQVEEHHKVRQHAGMFDVSHMTIVDVSGAQARSYLRHLLANDVASLQHKGKALYSAMLNEAGGVIDDLIVYLMTEPDAAGEWYRVVVNCGTRENDLRWMADQAVRFDVALTEQPELAMIAIQGPKARQRVEQVVSESRARLVSELKPFFGQESEGWFIARTGYTGEDGLEIMLPEDEAESFWQQLLAAGVAPCGLGARDTLRLEAGMNLYGADMDEGVSPLEAAMGWTLALEPVDRDFVGRAAVEALKASGAASKLVGLVLTERGVLRAHQKVVVEGVGEGEITSGSFSPTLGYSIALARVPVGTGSTAAVEMRGKQVPVQVVRPPFVRHGEKVFS</sequence>
<keyword evidence="10" id="KW-1185">Reference proteome</keyword>
<protein>
    <recommendedName>
        <fullName evidence="1 6">Aminomethyltransferase</fullName>
        <ecNumber evidence="1 6">2.1.2.10</ecNumber>
    </recommendedName>
    <alternativeName>
        <fullName evidence="4 6">Glycine cleavage system T protein</fullName>
    </alternativeName>
</protein>
<dbReference type="PANTHER" id="PTHR43757:SF2">
    <property type="entry name" value="AMINOMETHYLTRANSFERASE, MITOCHONDRIAL"/>
    <property type="match status" value="1"/>
</dbReference>
<dbReference type="EMBL" id="JAHQZT010000014">
    <property type="protein sequence ID" value="MBV0933989.1"/>
    <property type="molecule type" value="Genomic_DNA"/>
</dbReference>
<proteinExistence type="inferred from homology"/>
<feature type="domain" description="GCVT N-terminal" evidence="7">
    <location>
        <begin position="7"/>
        <end position="262"/>
    </location>
</feature>
<dbReference type="NCBIfam" id="NF001567">
    <property type="entry name" value="PRK00389.1"/>
    <property type="match status" value="1"/>
</dbReference>
<evidence type="ECO:0000256" key="3">
    <source>
        <dbReference type="ARBA" id="ARBA00022679"/>
    </source>
</evidence>
<dbReference type="InterPro" id="IPR006223">
    <property type="entry name" value="GcvT"/>
</dbReference>
<evidence type="ECO:0000256" key="1">
    <source>
        <dbReference type="ARBA" id="ARBA00012616"/>
    </source>
</evidence>
<dbReference type="PIRSF" id="PIRSF006487">
    <property type="entry name" value="GcvT"/>
    <property type="match status" value="1"/>
</dbReference>
<dbReference type="HAMAP" id="MF_00259">
    <property type="entry name" value="GcvT"/>
    <property type="match status" value="1"/>
</dbReference>
<comment type="caution">
    <text evidence="9">The sequence shown here is derived from an EMBL/GenBank/DDBJ whole genome shotgun (WGS) entry which is preliminary data.</text>
</comment>
<comment type="subunit">
    <text evidence="6">The glycine cleavage system is composed of four proteins: P, T, L and H.</text>
</comment>
<dbReference type="GO" id="GO:0004047">
    <property type="term" value="F:aminomethyltransferase activity"/>
    <property type="evidence" value="ECO:0007669"/>
    <property type="project" value="UniProtKB-EC"/>
</dbReference>
<dbReference type="InterPro" id="IPR028896">
    <property type="entry name" value="GcvT/YgfZ/DmdA"/>
</dbReference>
<dbReference type="RefSeq" id="WP_217335396.1">
    <property type="nucleotide sequence ID" value="NZ_JAHQZT010000014.1"/>
</dbReference>